<comment type="caution">
    <text evidence="1">The sequence shown here is derived from an EMBL/GenBank/DDBJ whole genome shotgun (WGS) entry which is preliminary data.</text>
</comment>
<name>M7N284_9BACT</name>
<dbReference type="AlphaFoldDB" id="M7N284"/>
<protein>
    <submittedName>
        <fullName evidence="1">Uncharacterized protein</fullName>
    </submittedName>
</protein>
<evidence type="ECO:0000313" key="1">
    <source>
        <dbReference type="EMBL" id="EMR01422.1"/>
    </source>
</evidence>
<accession>M7N284</accession>
<dbReference type="Proteomes" id="UP000011910">
    <property type="component" value="Unassembled WGS sequence"/>
</dbReference>
<keyword evidence="2" id="KW-1185">Reference proteome</keyword>
<reference evidence="1 2" key="1">
    <citation type="journal article" date="2013" name="Genome Announc.">
        <title>Draft Genome Sequence of Cesiribacter andamanensis Strain AMV16T, Isolated from a Soil Sample from a Mud Volcano in the Andaman Islands, India.</title>
        <authorList>
            <person name="Shivaji S."/>
            <person name="Ara S."/>
            <person name="Begum Z."/>
            <person name="Srinivas T.N."/>
            <person name="Singh A."/>
            <person name="Kumar Pinnaka A."/>
        </authorList>
    </citation>
    <scope>NUCLEOTIDE SEQUENCE [LARGE SCALE GENOMIC DNA]</scope>
    <source>
        <strain evidence="1 2">AMV16</strain>
    </source>
</reference>
<proteinExistence type="predicted"/>
<evidence type="ECO:0000313" key="2">
    <source>
        <dbReference type="Proteomes" id="UP000011910"/>
    </source>
</evidence>
<dbReference type="EMBL" id="AODQ01000117">
    <property type="protein sequence ID" value="EMR01422.1"/>
    <property type="molecule type" value="Genomic_DNA"/>
</dbReference>
<organism evidence="1 2">
    <name type="scientific">Cesiribacter andamanensis AMV16</name>
    <dbReference type="NCBI Taxonomy" id="1279009"/>
    <lineage>
        <taxon>Bacteria</taxon>
        <taxon>Pseudomonadati</taxon>
        <taxon>Bacteroidota</taxon>
        <taxon>Cytophagia</taxon>
        <taxon>Cytophagales</taxon>
        <taxon>Cesiribacteraceae</taxon>
        <taxon>Cesiribacter</taxon>
    </lineage>
</organism>
<sequence>MDLLCFRKKVGNKRQKTIPMRSIQLSYSR</sequence>
<gene>
    <name evidence="1" type="ORF">ADICEAN_03456</name>
</gene>